<keyword evidence="3" id="KW-0067">ATP-binding</keyword>
<name>A0A382II78_9ZZZZ</name>
<accession>A0A382II78</accession>
<dbReference type="PROSITE" id="PS50893">
    <property type="entry name" value="ABC_TRANSPORTER_2"/>
    <property type="match status" value="1"/>
</dbReference>
<reference evidence="5" key="1">
    <citation type="submission" date="2018-05" db="EMBL/GenBank/DDBJ databases">
        <authorList>
            <person name="Lanie J.A."/>
            <person name="Ng W.-L."/>
            <person name="Kazmierczak K.M."/>
            <person name="Andrzejewski T.M."/>
            <person name="Davidsen T.M."/>
            <person name="Wayne K.J."/>
            <person name="Tettelin H."/>
            <person name="Glass J.I."/>
            <person name="Rusch D."/>
            <person name="Podicherti R."/>
            <person name="Tsui H.-C.T."/>
            <person name="Winkler M.E."/>
        </authorList>
    </citation>
    <scope>NUCLEOTIDE SEQUENCE</scope>
</reference>
<evidence type="ECO:0000256" key="1">
    <source>
        <dbReference type="ARBA" id="ARBA00022448"/>
    </source>
</evidence>
<protein>
    <recommendedName>
        <fullName evidence="4">ABC transporter domain-containing protein</fullName>
    </recommendedName>
</protein>
<keyword evidence="2" id="KW-0547">Nucleotide-binding</keyword>
<proteinExistence type="predicted"/>
<sequence>VITYRDIHKSFDAPVLSGVDMMVETGEMFALFGPSGTGKSVLLKTTIGLIVPDRGDVEIDGLSVYEGGLASLLKVRSKVGYVFQHSALFDSLTVLDNVAMGLPEDILQRLSTVEKARRVWEALDTVNLDPAEVLAKIPSELSGGMKKRVGIARAIVGRPEILLWDEPTTGLDPVNTAAVERLIKRLSKELEVTSLLVTHDVEGGLDICDRVAMLDGGTLRFCGTPVEFMACPDPVVQAFVDRAAAEAALDMVTDTY</sequence>
<dbReference type="InterPro" id="IPR003593">
    <property type="entry name" value="AAA+_ATPase"/>
</dbReference>
<evidence type="ECO:0000313" key="5">
    <source>
        <dbReference type="EMBL" id="SVB99326.1"/>
    </source>
</evidence>
<evidence type="ECO:0000256" key="2">
    <source>
        <dbReference type="ARBA" id="ARBA00022741"/>
    </source>
</evidence>
<evidence type="ECO:0000259" key="4">
    <source>
        <dbReference type="PROSITE" id="PS50893"/>
    </source>
</evidence>
<evidence type="ECO:0000256" key="3">
    <source>
        <dbReference type="ARBA" id="ARBA00022840"/>
    </source>
</evidence>
<dbReference type="PANTHER" id="PTHR43023">
    <property type="entry name" value="PROTEIN TRIGALACTOSYLDIACYLGLYCEROL 3, CHLOROPLASTIC"/>
    <property type="match status" value="1"/>
</dbReference>
<dbReference type="AlphaFoldDB" id="A0A382II78"/>
<dbReference type="InterPro" id="IPR027417">
    <property type="entry name" value="P-loop_NTPase"/>
</dbReference>
<dbReference type="EMBL" id="UINC01067556">
    <property type="protein sequence ID" value="SVB99326.1"/>
    <property type="molecule type" value="Genomic_DNA"/>
</dbReference>
<organism evidence="5">
    <name type="scientific">marine metagenome</name>
    <dbReference type="NCBI Taxonomy" id="408172"/>
    <lineage>
        <taxon>unclassified sequences</taxon>
        <taxon>metagenomes</taxon>
        <taxon>ecological metagenomes</taxon>
    </lineage>
</organism>
<dbReference type="Pfam" id="PF00005">
    <property type="entry name" value="ABC_tran"/>
    <property type="match status" value="1"/>
</dbReference>
<dbReference type="SMART" id="SM00382">
    <property type="entry name" value="AAA"/>
    <property type="match status" value="1"/>
</dbReference>
<dbReference type="PROSITE" id="PS00211">
    <property type="entry name" value="ABC_TRANSPORTER_1"/>
    <property type="match status" value="1"/>
</dbReference>
<feature type="domain" description="ABC transporter" evidence="4">
    <location>
        <begin position="2"/>
        <end position="241"/>
    </location>
</feature>
<dbReference type="SUPFAM" id="SSF52540">
    <property type="entry name" value="P-loop containing nucleoside triphosphate hydrolases"/>
    <property type="match status" value="1"/>
</dbReference>
<dbReference type="GO" id="GO:0016887">
    <property type="term" value="F:ATP hydrolysis activity"/>
    <property type="evidence" value="ECO:0007669"/>
    <property type="project" value="InterPro"/>
</dbReference>
<feature type="non-terminal residue" evidence="5">
    <location>
        <position position="256"/>
    </location>
</feature>
<dbReference type="GO" id="GO:0005524">
    <property type="term" value="F:ATP binding"/>
    <property type="evidence" value="ECO:0007669"/>
    <property type="project" value="UniProtKB-KW"/>
</dbReference>
<dbReference type="InterPro" id="IPR003439">
    <property type="entry name" value="ABC_transporter-like_ATP-bd"/>
</dbReference>
<gene>
    <name evidence="5" type="ORF">METZ01_LOCUS252180</name>
</gene>
<feature type="non-terminal residue" evidence="5">
    <location>
        <position position="1"/>
    </location>
</feature>
<keyword evidence="1" id="KW-0813">Transport</keyword>
<dbReference type="Gene3D" id="3.40.50.300">
    <property type="entry name" value="P-loop containing nucleotide triphosphate hydrolases"/>
    <property type="match status" value="1"/>
</dbReference>
<dbReference type="PANTHER" id="PTHR43023:SF6">
    <property type="entry name" value="INTERMEMBRANE PHOSPHOLIPID TRANSPORT SYSTEM ATP-BINDING PROTEIN MLAF"/>
    <property type="match status" value="1"/>
</dbReference>
<dbReference type="InterPro" id="IPR017871">
    <property type="entry name" value="ABC_transporter-like_CS"/>
</dbReference>